<dbReference type="Gene3D" id="3.90.1300.10">
    <property type="entry name" value="Amidase signature (AS) domain"/>
    <property type="match status" value="2"/>
</dbReference>
<sequence length="521" mass="56681">MPQPISEYTYYDAMGLAALVRKKLVHPIELVESAIQRIESINPRLNAVITRFYEEAKKTSKSKLPDGPFRGVPILVKNIIHAIEGAPLTCGSKAFRNYVSPQDSEFVKRLRKSGTIFLGQTNVPEFALMGITEPKLYGPTRNPWNLDRTPGGSSGGSAAAVASGMVPVATASDGGGSIRIPAGYCGLFGLKPTRGRTPVGPNFGRFWQGASVDHVLSRSVRDSAAFLDTLCGIEKSGAFSFEEMKTNYLSEIKKTPGKLKIAFSTQSPIGTPVHPDCVESVIQTAKLLHSLGHKVEEKDAPIDGKAIGRAFITMYFGEVAAQLKNLETILGRKVRMSDVEPVTWILGLLGRTISAGEFVRNLQEWDKAALAMEIFHETYDVYLTPTTAMPPSKIGELEPKLGEKIAMQIVGHLGLGKTLLISGLVDELVEKSLSRTPFTQLANLTGQPSVSIPLGQTNDQLPLGQTNDQLPLGQTNDQLPLGQTNDQLPLGILFTAARRREDILFRLSAQLEKVSPWSNHK</sequence>
<dbReference type="InterPro" id="IPR020556">
    <property type="entry name" value="Amidase_CS"/>
</dbReference>
<dbReference type="Pfam" id="PF01425">
    <property type="entry name" value="Amidase"/>
    <property type="match status" value="1"/>
</dbReference>
<feature type="region of interest" description="Disordered" evidence="2">
    <location>
        <begin position="453"/>
        <end position="480"/>
    </location>
</feature>
<comment type="similarity">
    <text evidence="1">Belongs to the amidase family.</text>
</comment>
<reference evidence="4 5" key="1">
    <citation type="submission" date="2013-01" db="EMBL/GenBank/DDBJ databases">
        <authorList>
            <person name="Harkins D.M."/>
            <person name="Durkin A.S."/>
            <person name="Brinkac L.M."/>
            <person name="Haft D.H."/>
            <person name="Selengut J.D."/>
            <person name="Sanka R."/>
            <person name="DePew J."/>
            <person name="Purushe J."/>
            <person name="Whelen A.C."/>
            <person name="Vinetz J.M."/>
            <person name="Sutton G.G."/>
            <person name="Nierman W.C."/>
            <person name="Fouts D.E."/>
        </authorList>
    </citation>
    <scope>NUCLEOTIDE SEQUENCE [LARGE SCALE GENOMIC DNA]</scope>
    <source>
        <strain evidence="4 5">2007001578</strain>
    </source>
</reference>
<dbReference type="Proteomes" id="UP000012099">
    <property type="component" value="Unassembled WGS sequence"/>
</dbReference>
<dbReference type="InterPro" id="IPR036928">
    <property type="entry name" value="AS_sf"/>
</dbReference>
<accession>A0ABP2TAZ2</accession>
<name>A0ABP2TAZ2_9LEPT</name>
<organism evidence="4 5">
    <name type="scientific">Leptospira noguchii str. 2007001578</name>
    <dbReference type="NCBI Taxonomy" id="1049974"/>
    <lineage>
        <taxon>Bacteria</taxon>
        <taxon>Pseudomonadati</taxon>
        <taxon>Spirochaetota</taxon>
        <taxon>Spirochaetia</taxon>
        <taxon>Leptospirales</taxon>
        <taxon>Leptospiraceae</taxon>
        <taxon>Leptospira</taxon>
    </lineage>
</organism>
<evidence type="ECO:0000313" key="4">
    <source>
        <dbReference type="EMBL" id="EMN01505.1"/>
    </source>
</evidence>
<evidence type="ECO:0000259" key="3">
    <source>
        <dbReference type="Pfam" id="PF01425"/>
    </source>
</evidence>
<feature type="domain" description="Amidase" evidence="3">
    <location>
        <begin position="29"/>
        <end position="501"/>
    </location>
</feature>
<dbReference type="EMBL" id="AHMH02000051">
    <property type="protein sequence ID" value="EMN01505.1"/>
    <property type="molecule type" value="Genomic_DNA"/>
</dbReference>
<dbReference type="PROSITE" id="PS00571">
    <property type="entry name" value="AMIDASES"/>
    <property type="match status" value="1"/>
</dbReference>
<evidence type="ECO:0000256" key="2">
    <source>
        <dbReference type="SAM" id="MobiDB-lite"/>
    </source>
</evidence>
<keyword evidence="5" id="KW-1185">Reference proteome</keyword>
<dbReference type="SUPFAM" id="SSF75304">
    <property type="entry name" value="Amidase signature (AS) enzymes"/>
    <property type="match status" value="1"/>
</dbReference>
<dbReference type="RefSeq" id="WP_004428514.1">
    <property type="nucleotide sequence ID" value="NZ_AHMH02000051.1"/>
</dbReference>
<gene>
    <name evidence="4" type="ORF">LEP1GSC035_4491</name>
</gene>
<evidence type="ECO:0000313" key="5">
    <source>
        <dbReference type="Proteomes" id="UP000012099"/>
    </source>
</evidence>
<dbReference type="PANTHER" id="PTHR11895">
    <property type="entry name" value="TRANSAMIDASE"/>
    <property type="match status" value="1"/>
</dbReference>
<protein>
    <submittedName>
        <fullName evidence="4">Amidase</fullName>
    </submittedName>
</protein>
<dbReference type="PANTHER" id="PTHR11895:SF7">
    <property type="entry name" value="GLUTAMYL-TRNA(GLN) AMIDOTRANSFERASE SUBUNIT A, MITOCHONDRIAL"/>
    <property type="match status" value="1"/>
</dbReference>
<proteinExistence type="inferred from homology"/>
<dbReference type="InterPro" id="IPR023631">
    <property type="entry name" value="Amidase_dom"/>
</dbReference>
<comment type="caution">
    <text evidence="4">The sequence shown here is derived from an EMBL/GenBank/DDBJ whole genome shotgun (WGS) entry which is preliminary data.</text>
</comment>
<evidence type="ECO:0000256" key="1">
    <source>
        <dbReference type="ARBA" id="ARBA00009199"/>
    </source>
</evidence>
<dbReference type="InterPro" id="IPR000120">
    <property type="entry name" value="Amidase"/>
</dbReference>